<sequence>MKRVFAWAAAHLVAACYLLALALWALWALGNAGWDAVGFATGRLTTVQVPLSSLTSQDVALTDEGLWVTTGADPQFHLQAGQPVRSVLFETGAPASGFEGYWAGAGQDFSLRRRVWADETAGGVLLVLPKTAQTLRIDPAAGAGVVLAEGENASLTVNAPVAFWRYFVPRAGQALALAVLPAAAAVVADLGLFWKGRLLKKRG</sequence>
<organism evidence="2 3">
    <name type="scientific">Candidatus Allofournierella pullicola</name>
    <dbReference type="NCBI Taxonomy" id="2838596"/>
    <lineage>
        <taxon>Bacteria</taxon>
        <taxon>Bacillati</taxon>
        <taxon>Bacillota</taxon>
        <taxon>Clostridia</taxon>
        <taxon>Eubacteriales</taxon>
        <taxon>Oscillospiraceae</taxon>
        <taxon>Allofournierella</taxon>
    </lineage>
</organism>
<comment type="caution">
    <text evidence="2">The sequence shown here is derived from an EMBL/GenBank/DDBJ whole genome shotgun (WGS) entry which is preliminary data.</text>
</comment>
<dbReference type="EMBL" id="DXFW01000002">
    <property type="protein sequence ID" value="HIX04597.1"/>
    <property type="molecule type" value="Genomic_DNA"/>
</dbReference>
<keyword evidence="1" id="KW-0812">Transmembrane</keyword>
<proteinExistence type="predicted"/>
<dbReference type="PROSITE" id="PS51257">
    <property type="entry name" value="PROKAR_LIPOPROTEIN"/>
    <property type="match status" value="1"/>
</dbReference>
<dbReference type="Proteomes" id="UP000824193">
    <property type="component" value="Unassembled WGS sequence"/>
</dbReference>
<evidence type="ECO:0000313" key="2">
    <source>
        <dbReference type="EMBL" id="HIX04597.1"/>
    </source>
</evidence>
<name>A0A9D1V1Z7_9FIRM</name>
<dbReference type="AlphaFoldDB" id="A0A9D1V1Z7"/>
<evidence type="ECO:0000313" key="3">
    <source>
        <dbReference type="Proteomes" id="UP000824193"/>
    </source>
</evidence>
<gene>
    <name evidence="2" type="ORF">H9865_00590</name>
</gene>
<reference evidence="2" key="1">
    <citation type="journal article" date="2021" name="PeerJ">
        <title>Extensive microbial diversity within the chicken gut microbiome revealed by metagenomics and culture.</title>
        <authorList>
            <person name="Gilroy R."/>
            <person name="Ravi A."/>
            <person name="Getino M."/>
            <person name="Pursley I."/>
            <person name="Horton D.L."/>
            <person name="Alikhan N.F."/>
            <person name="Baker D."/>
            <person name="Gharbi K."/>
            <person name="Hall N."/>
            <person name="Watson M."/>
            <person name="Adriaenssens E.M."/>
            <person name="Foster-Nyarko E."/>
            <person name="Jarju S."/>
            <person name="Secka A."/>
            <person name="Antonio M."/>
            <person name="Oren A."/>
            <person name="Chaudhuri R.R."/>
            <person name="La Ragione R."/>
            <person name="Hildebrand F."/>
            <person name="Pallen M.J."/>
        </authorList>
    </citation>
    <scope>NUCLEOTIDE SEQUENCE</scope>
    <source>
        <strain evidence="2">2239</strain>
    </source>
</reference>
<accession>A0A9D1V1Z7</accession>
<feature type="transmembrane region" description="Helical" evidence="1">
    <location>
        <begin position="174"/>
        <end position="194"/>
    </location>
</feature>
<protein>
    <submittedName>
        <fullName evidence="2">Uncharacterized protein</fullName>
    </submittedName>
</protein>
<keyword evidence="1" id="KW-1133">Transmembrane helix</keyword>
<keyword evidence="1" id="KW-0472">Membrane</keyword>
<evidence type="ECO:0000256" key="1">
    <source>
        <dbReference type="SAM" id="Phobius"/>
    </source>
</evidence>
<reference evidence="2" key="2">
    <citation type="submission" date="2021-04" db="EMBL/GenBank/DDBJ databases">
        <authorList>
            <person name="Gilroy R."/>
        </authorList>
    </citation>
    <scope>NUCLEOTIDE SEQUENCE</scope>
    <source>
        <strain evidence="2">2239</strain>
    </source>
</reference>